<comment type="caution">
    <text evidence="9">The sequence shown here is derived from an EMBL/GenBank/DDBJ whole genome shotgun (WGS) entry which is preliminary data.</text>
</comment>
<keyword evidence="3" id="KW-0677">Repeat</keyword>
<dbReference type="InterPro" id="IPR011990">
    <property type="entry name" value="TPR-like_helical_dom_sf"/>
</dbReference>
<dbReference type="SUPFAM" id="SSF48452">
    <property type="entry name" value="TPR-like"/>
    <property type="match status" value="2"/>
</dbReference>
<organism evidence="9 10">
    <name type="scientific">Tenacibaculum platacis</name>
    <dbReference type="NCBI Taxonomy" id="3137852"/>
    <lineage>
        <taxon>Bacteria</taxon>
        <taxon>Pseudomonadati</taxon>
        <taxon>Bacteroidota</taxon>
        <taxon>Flavobacteriia</taxon>
        <taxon>Flavobacteriales</taxon>
        <taxon>Flavobacteriaceae</taxon>
        <taxon>Tenacibaculum</taxon>
    </lineage>
</organism>
<accession>A0ABP1EK74</accession>
<evidence type="ECO:0000256" key="8">
    <source>
        <dbReference type="SAM" id="Phobius"/>
    </source>
</evidence>
<evidence type="ECO:0000313" key="9">
    <source>
        <dbReference type="EMBL" id="CAL2082283.1"/>
    </source>
</evidence>
<evidence type="ECO:0000256" key="4">
    <source>
        <dbReference type="ARBA" id="ARBA00022803"/>
    </source>
</evidence>
<dbReference type="InterPro" id="IPR036388">
    <property type="entry name" value="WH-like_DNA-bd_sf"/>
</dbReference>
<evidence type="ECO:0000313" key="10">
    <source>
        <dbReference type="Proteomes" id="UP001497416"/>
    </source>
</evidence>
<keyword evidence="10" id="KW-1185">Reference proteome</keyword>
<sequence length="533" mass="62752">MRNLFLILFLLIESLSLNSQIKIDSTLIRLEIQLESAQTDSLKVEALLKLASYQKKRNYNKVITYCNEIHKILDNVNYDGRLQRAKAFVHSGIYKRRKSKYIAALKDYYLAEGIYIKQNYVHGLAGIYHNIGFIYQTQKEYRKSISLLNKAIFLNDSLKRYSGLGNNYNVMSICYKNLQQIDSAFIAVNKAIEYFELDNYEEGKQQAIANKASLLTRQNNFKEALEIYLNYLEYVKGINKERSIVNTNTNIANIYLKTEQYDLALKYVNNGIELAISQESEKYLYKGYLIRSKIYEAMNKHDLAFNDVLKYNAINQRINSAKIARELREIEVLHEEEKQRIRDSIIRIEEKKNQIITSNNKKLRKQLYGSIFLIFTLLIIIIVYYGYQKQLKTKKQLLKEELSDINRQTNQNIKRNKKLPQNELKSPNIEEYSLAQIIAELKKESIEEDRIQLLKNKIKTINKDFLQKLKKEHPKLTKTDMEVCSFIKIGLSRREISNIRKTSLEAIKSTRFRLKKKLELSKDQKLDEYIQSI</sequence>
<dbReference type="SMART" id="SM00028">
    <property type="entry name" value="TPR"/>
    <property type="match status" value="4"/>
</dbReference>
<dbReference type="Pfam" id="PF13181">
    <property type="entry name" value="TPR_8"/>
    <property type="match status" value="2"/>
</dbReference>
<dbReference type="Proteomes" id="UP001497416">
    <property type="component" value="Unassembled WGS sequence"/>
</dbReference>
<reference evidence="9 10" key="1">
    <citation type="submission" date="2024-05" db="EMBL/GenBank/DDBJ databases">
        <authorList>
            <person name="Duchaud E."/>
        </authorList>
    </citation>
    <scope>NUCLEOTIDE SEQUENCE [LARGE SCALE GENOMIC DNA]</scope>
    <source>
        <strain evidence="9">Ena-SAMPLE-TAB-13-05-2024-13:56:06:370-140302</strain>
    </source>
</reference>
<proteinExistence type="inferred from homology"/>
<dbReference type="EMBL" id="CAXIXY010000003">
    <property type="protein sequence ID" value="CAL2082283.1"/>
    <property type="molecule type" value="Genomic_DNA"/>
</dbReference>
<dbReference type="PANTHER" id="PTHR46630:SF1">
    <property type="entry name" value="TETRATRICOPEPTIDE REPEAT PROTEIN 29"/>
    <property type="match status" value="1"/>
</dbReference>
<evidence type="ECO:0000256" key="2">
    <source>
        <dbReference type="ARBA" id="ARBA00022490"/>
    </source>
</evidence>
<dbReference type="InterPro" id="IPR016032">
    <property type="entry name" value="Sig_transdc_resp-reg_C-effctor"/>
</dbReference>
<comment type="subcellular location">
    <subcellularLocation>
        <location evidence="1">Cytoplasm</location>
    </subcellularLocation>
</comment>
<keyword evidence="2" id="KW-0963">Cytoplasm</keyword>
<evidence type="ECO:0000256" key="6">
    <source>
        <dbReference type="PROSITE-ProRule" id="PRU00339"/>
    </source>
</evidence>
<feature type="coiled-coil region" evidence="7">
    <location>
        <begin position="334"/>
        <end position="408"/>
    </location>
</feature>
<feature type="transmembrane region" description="Helical" evidence="8">
    <location>
        <begin position="367"/>
        <end position="387"/>
    </location>
</feature>
<dbReference type="SUPFAM" id="SSF46894">
    <property type="entry name" value="C-terminal effector domain of the bipartite response regulators"/>
    <property type="match status" value="1"/>
</dbReference>
<evidence type="ECO:0000256" key="3">
    <source>
        <dbReference type="ARBA" id="ARBA00022737"/>
    </source>
</evidence>
<dbReference type="InterPro" id="IPR051476">
    <property type="entry name" value="Bac_ResReg_Asp_Phosphatase"/>
</dbReference>
<feature type="repeat" description="TPR" evidence="6">
    <location>
        <begin position="125"/>
        <end position="158"/>
    </location>
</feature>
<dbReference type="PANTHER" id="PTHR46630">
    <property type="entry name" value="TETRATRICOPEPTIDE REPEAT PROTEIN 29"/>
    <property type="match status" value="1"/>
</dbReference>
<dbReference type="PROSITE" id="PS50005">
    <property type="entry name" value="TPR"/>
    <property type="match status" value="1"/>
</dbReference>
<name>A0ABP1EK74_9FLAO</name>
<dbReference type="Gene3D" id="1.25.40.10">
    <property type="entry name" value="Tetratricopeptide repeat domain"/>
    <property type="match status" value="2"/>
</dbReference>
<keyword evidence="8" id="KW-0472">Membrane</keyword>
<dbReference type="Gene3D" id="1.10.10.10">
    <property type="entry name" value="Winged helix-like DNA-binding domain superfamily/Winged helix DNA-binding domain"/>
    <property type="match status" value="1"/>
</dbReference>
<keyword evidence="8" id="KW-1133">Transmembrane helix</keyword>
<evidence type="ECO:0000256" key="5">
    <source>
        <dbReference type="ARBA" id="ARBA00038253"/>
    </source>
</evidence>
<evidence type="ECO:0000256" key="1">
    <source>
        <dbReference type="ARBA" id="ARBA00004496"/>
    </source>
</evidence>
<dbReference type="InterPro" id="IPR019734">
    <property type="entry name" value="TPR_rpt"/>
</dbReference>
<dbReference type="RefSeq" id="WP_348711252.1">
    <property type="nucleotide sequence ID" value="NZ_CAXIXY010000003.1"/>
</dbReference>
<comment type="similarity">
    <text evidence="5">Belongs to the Rap family.</text>
</comment>
<keyword evidence="7" id="KW-0175">Coiled coil</keyword>
<evidence type="ECO:0000256" key="7">
    <source>
        <dbReference type="SAM" id="Coils"/>
    </source>
</evidence>
<keyword evidence="8" id="KW-0812">Transmembrane</keyword>
<protein>
    <submittedName>
        <fullName evidence="9">TPR_REGION domain-containing protein</fullName>
    </submittedName>
</protein>
<keyword evidence="4 6" id="KW-0802">TPR repeat</keyword>
<gene>
    <name evidence="9" type="ORF">T190607A01A_11336</name>
</gene>